<keyword evidence="2" id="KW-1185">Reference proteome</keyword>
<comment type="caution">
    <text evidence="1">The sequence shown here is derived from an EMBL/GenBank/DDBJ whole genome shotgun (WGS) entry which is preliminary data.</text>
</comment>
<dbReference type="Proteomes" id="UP000821845">
    <property type="component" value="Chromosome 3"/>
</dbReference>
<gene>
    <name evidence="1" type="ORF">HPB50_025574</name>
</gene>
<protein>
    <submittedName>
        <fullName evidence="1">Uncharacterized protein</fullName>
    </submittedName>
</protein>
<proteinExistence type="predicted"/>
<accession>A0ACB7STH9</accession>
<reference evidence="1" key="1">
    <citation type="submission" date="2020-05" db="EMBL/GenBank/DDBJ databases">
        <title>Large-scale comparative analyses of tick genomes elucidate their genetic diversity and vector capacities.</title>
        <authorList>
            <person name="Jia N."/>
            <person name="Wang J."/>
            <person name="Shi W."/>
            <person name="Du L."/>
            <person name="Sun Y."/>
            <person name="Zhan W."/>
            <person name="Jiang J."/>
            <person name="Wang Q."/>
            <person name="Zhang B."/>
            <person name="Ji P."/>
            <person name="Sakyi L.B."/>
            <person name="Cui X."/>
            <person name="Yuan T."/>
            <person name="Jiang B."/>
            <person name="Yang W."/>
            <person name="Lam T.T.-Y."/>
            <person name="Chang Q."/>
            <person name="Ding S."/>
            <person name="Wang X."/>
            <person name="Zhu J."/>
            <person name="Ruan X."/>
            <person name="Zhao L."/>
            <person name="Wei J."/>
            <person name="Que T."/>
            <person name="Du C."/>
            <person name="Cheng J."/>
            <person name="Dai P."/>
            <person name="Han X."/>
            <person name="Huang E."/>
            <person name="Gao Y."/>
            <person name="Liu J."/>
            <person name="Shao H."/>
            <person name="Ye R."/>
            <person name="Li L."/>
            <person name="Wei W."/>
            <person name="Wang X."/>
            <person name="Wang C."/>
            <person name="Yang T."/>
            <person name="Huo Q."/>
            <person name="Li W."/>
            <person name="Guo W."/>
            <person name="Chen H."/>
            <person name="Zhou L."/>
            <person name="Ni X."/>
            <person name="Tian J."/>
            <person name="Zhou Y."/>
            <person name="Sheng Y."/>
            <person name="Liu T."/>
            <person name="Pan Y."/>
            <person name="Xia L."/>
            <person name="Li J."/>
            <person name="Zhao F."/>
            <person name="Cao W."/>
        </authorList>
    </citation>
    <scope>NUCLEOTIDE SEQUENCE</scope>
    <source>
        <strain evidence="1">Hyas-2018</strain>
    </source>
</reference>
<dbReference type="EMBL" id="CM023483">
    <property type="protein sequence ID" value="KAH6937113.1"/>
    <property type="molecule type" value="Genomic_DNA"/>
</dbReference>
<name>A0ACB7STH9_HYAAI</name>
<evidence type="ECO:0000313" key="1">
    <source>
        <dbReference type="EMBL" id="KAH6937113.1"/>
    </source>
</evidence>
<sequence>MDYRVGAGAIGCELLKNFAMMGLGGNDGLIHVTDMDVIERSNLNRQFLFRPEDVGRMKSTTAAAAALGMNPDVNIAVYEDRVGPETENVYDDDFFESLDGVANALDNLDARQYMDKRCVYFRKPLLESGTMGTKGNVQVVKPDMTESYSSSHDPPEKSIPVCTIKHFPNNIEHTLQWARDEFEGLFKQSAASAVQYLGDPEFLSKIQQTLQLNQKVVALEEIKKILVDDRAIVFDDCVAFARLRFQEQYNNQIRQLLRNYPEDHITNSGTPFWSGHKRCPHPIEFDPNNTLHMDYILAAANLRATMFGIPHNTDRVAITEMLKDIEVPVFNPHPNPNVADDANAAKAPKLIIAPQNDSQRLKELLEELPSRDELPDLQLTTLEFEKDDDTNFHMDFIVAASNLRAANYNIEPADRLKSKLIAGKIIPAIATTTSLVAGLACLELYKLVQDHDKLELYKNGFVNLALPFFGFSEPIAPVKKKFRDIEYTMWTSLDIEGELTLEKFLQHFKEKYEVEILMLSEGPRILYAYFMPPTPRRLKMNMSEVVEDVSRRKIDPGKRSLVFQLMCHDSQGNDVELPQVQKKLTTPFLSLVQATRLFPVIRMQVT</sequence>
<evidence type="ECO:0000313" key="2">
    <source>
        <dbReference type="Proteomes" id="UP000821845"/>
    </source>
</evidence>
<organism evidence="1 2">
    <name type="scientific">Hyalomma asiaticum</name>
    <name type="common">Tick</name>
    <dbReference type="NCBI Taxonomy" id="266040"/>
    <lineage>
        <taxon>Eukaryota</taxon>
        <taxon>Metazoa</taxon>
        <taxon>Ecdysozoa</taxon>
        <taxon>Arthropoda</taxon>
        <taxon>Chelicerata</taxon>
        <taxon>Arachnida</taxon>
        <taxon>Acari</taxon>
        <taxon>Parasitiformes</taxon>
        <taxon>Ixodida</taxon>
        <taxon>Ixodoidea</taxon>
        <taxon>Ixodidae</taxon>
        <taxon>Hyalomminae</taxon>
        <taxon>Hyalomma</taxon>
    </lineage>
</organism>